<dbReference type="Proteomes" id="UP001162131">
    <property type="component" value="Unassembled WGS sequence"/>
</dbReference>
<accession>A0AAU9JI41</accession>
<protein>
    <submittedName>
        <fullName evidence="1">Uncharacterized protein</fullName>
    </submittedName>
</protein>
<dbReference type="AlphaFoldDB" id="A0AAU9JI41"/>
<reference evidence="1" key="1">
    <citation type="submission" date="2021-09" db="EMBL/GenBank/DDBJ databases">
        <authorList>
            <consortium name="AG Swart"/>
            <person name="Singh M."/>
            <person name="Singh A."/>
            <person name="Seah K."/>
            <person name="Emmerich C."/>
        </authorList>
    </citation>
    <scope>NUCLEOTIDE SEQUENCE</scope>
    <source>
        <strain evidence="1">ATCC30299</strain>
    </source>
</reference>
<evidence type="ECO:0000313" key="1">
    <source>
        <dbReference type="EMBL" id="CAG9324777.1"/>
    </source>
</evidence>
<keyword evidence="2" id="KW-1185">Reference proteome</keyword>
<sequence length="165" mass="19073">MAAIHKHKESQIKDSLQVIIKGREEIINRKGISTHKNSKSIQKTLFQDSEKSEDNDLDGELNCSSISADVEYKYKGFGNKTPINLSKLHQEIQMRKSEQKLRELEMKDICPSESSKECNGEIEEVRKNLEEEMGHNLPTSPEEDMDPESNETRFFCCKKLCMCFR</sequence>
<evidence type="ECO:0000313" key="2">
    <source>
        <dbReference type="Proteomes" id="UP001162131"/>
    </source>
</evidence>
<comment type="caution">
    <text evidence="1">The sequence shown here is derived from an EMBL/GenBank/DDBJ whole genome shotgun (WGS) entry which is preliminary data.</text>
</comment>
<gene>
    <name evidence="1" type="ORF">BSTOLATCC_MIC36557</name>
</gene>
<dbReference type="EMBL" id="CAJZBQ010000036">
    <property type="protein sequence ID" value="CAG9324777.1"/>
    <property type="molecule type" value="Genomic_DNA"/>
</dbReference>
<organism evidence="1 2">
    <name type="scientific">Blepharisma stoltei</name>
    <dbReference type="NCBI Taxonomy" id="1481888"/>
    <lineage>
        <taxon>Eukaryota</taxon>
        <taxon>Sar</taxon>
        <taxon>Alveolata</taxon>
        <taxon>Ciliophora</taxon>
        <taxon>Postciliodesmatophora</taxon>
        <taxon>Heterotrichea</taxon>
        <taxon>Heterotrichida</taxon>
        <taxon>Blepharismidae</taxon>
        <taxon>Blepharisma</taxon>
    </lineage>
</organism>
<proteinExistence type="predicted"/>
<name>A0AAU9JI41_9CILI</name>